<protein>
    <submittedName>
        <fullName evidence="4">Uncharacterized protein</fullName>
    </submittedName>
</protein>
<evidence type="ECO:0000313" key="4">
    <source>
        <dbReference type="EMBL" id="OUR76028.1"/>
    </source>
</evidence>
<dbReference type="AlphaFoldDB" id="A0A1Y5DZT0"/>
<evidence type="ECO:0000256" key="2">
    <source>
        <dbReference type="ARBA" id="ARBA00023054"/>
    </source>
</evidence>
<dbReference type="Gene3D" id="1.10.287.470">
    <property type="entry name" value="Helix hairpin bin"/>
    <property type="match status" value="1"/>
</dbReference>
<dbReference type="EMBL" id="MAAF01000105">
    <property type="protein sequence ID" value="OUR76028.1"/>
    <property type="molecule type" value="Genomic_DNA"/>
</dbReference>
<evidence type="ECO:0000313" key="5">
    <source>
        <dbReference type="Proteomes" id="UP000243053"/>
    </source>
</evidence>
<keyword evidence="2 3" id="KW-0175">Coiled coil</keyword>
<dbReference type="Gene3D" id="2.40.30.170">
    <property type="match status" value="1"/>
</dbReference>
<dbReference type="GO" id="GO:0030313">
    <property type="term" value="C:cell envelope"/>
    <property type="evidence" value="ECO:0007669"/>
    <property type="project" value="UniProtKB-SubCell"/>
</dbReference>
<dbReference type="Proteomes" id="UP000243053">
    <property type="component" value="Unassembled WGS sequence"/>
</dbReference>
<feature type="coiled-coil region" evidence="3">
    <location>
        <begin position="210"/>
        <end position="237"/>
    </location>
</feature>
<sequence>MDISVTNKKQNRLKSLWPFALLIVVIALALNYSFSLAQADFFVDDETMVYAKVKQGNFYVSVRGTGTLVADNIQWLAASVDGHVERVVVKPGKVVKKGELIIALSNPQLQQLLEETEWELEANIAESKASEVEQKSAILFQKAQMLDAKMNFESSKLKLDAQKELFDKKSGAVSRIDYEKTTLETAQLNQRWQIQDKIWQTMIENLVAQNNARQSRLNKMRKTLERAEQQVKNLMVYATLDSVVQEVAVEPGQRITMGSSLAKLAQQGSLIAELQVAELLISEVRIGQQVIVDTRNSKVSGVVSRIEPTVVNGSVQVDVDFTQALPSDARPDLSVEGEIKITDIANALYVSRPIFAQSNSTSTLYKLDDDGDFAQRTQVKLGKGAINEIQIIEGLALGDKVVISDTSSWQNFEKIRIN</sequence>
<dbReference type="Gene3D" id="2.40.420.20">
    <property type="match status" value="1"/>
</dbReference>
<name>A0A1Y5DZT0_COLPS</name>
<dbReference type="Gene3D" id="2.40.50.100">
    <property type="match status" value="1"/>
</dbReference>
<dbReference type="PANTHER" id="PTHR32347:SF23">
    <property type="entry name" value="BLL5650 PROTEIN"/>
    <property type="match status" value="1"/>
</dbReference>
<dbReference type="PANTHER" id="PTHR32347">
    <property type="entry name" value="EFFLUX SYSTEM COMPONENT YKNX-RELATED"/>
    <property type="match status" value="1"/>
</dbReference>
<accession>A0A1Y5DZT0</accession>
<proteinExistence type="predicted"/>
<evidence type="ECO:0000256" key="1">
    <source>
        <dbReference type="ARBA" id="ARBA00004196"/>
    </source>
</evidence>
<reference evidence="5" key="1">
    <citation type="journal article" date="2017" name="Proc. Natl. Acad. Sci. U.S.A.">
        <title>Simulation of Deepwater Horizon oil plume reveals substrate specialization within a complex community of hydrocarbon degraders.</title>
        <authorList>
            <person name="Hu P."/>
            <person name="Dubinsky E.A."/>
            <person name="Probst A.J."/>
            <person name="Wang J."/>
            <person name="Sieber C.M.K."/>
            <person name="Tom L.M."/>
            <person name="Gardinali P."/>
            <person name="Banfield J.F."/>
            <person name="Atlas R.M."/>
            <person name="Andersen G.L."/>
        </authorList>
    </citation>
    <scope>NUCLEOTIDE SEQUENCE [LARGE SCALE GENOMIC DNA]</scope>
</reference>
<evidence type="ECO:0000256" key="3">
    <source>
        <dbReference type="SAM" id="Coils"/>
    </source>
</evidence>
<organism evidence="4 5">
    <name type="scientific">Colwellia psychrerythraea</name>
    <name type="common">Vibrio psychroerythus</name>
    <dbReference type="NCBI Taxonomy" id="28229"/>
    <lineage>
        <taxon>Bacteria</taxon>
        <taxon>Pseudomonadati</taxon>
        <taxon>Pseudomonadota</taxon>
        <taxon>Gammaproteobacteria</taxon>
        <taxon>Alteromonadales</taxon>
        <taxon>Colwelliaceae</taxon>
        <taxon>Colwellia</taxon>
    </lineage>
</organism>
<comment type="caution">
    <text evidence="4">The sequence shown here is derived from an EMBL/GenBank/DDBJ whole genome shotgun (WGS) entry which is preliminary data.</text>
</comment>
<dbReference type="InterPro" id="IPR050465">
    <property type="entry name" value="UPF0194_transport"/>
</dbReference>
<comment type="subcellular location">
    <subcellularLocation>
        <location evidence="1">Cell envelope</location>
    </subcellularLocation>
</comment>
<gene>
    <name evidence="4" type="ORF">A9Q75_16810</name>
</gene>